<dbReference type="AlphaFoldDB" id="A0A3P7GR65"/>
<gene>
    <name evidence="2" type="ORF">TCNE_LOCUS19950</name>
</gene>
<feature type="coiled-coil region" evidence="1">
    <location>
        <begin position="30"/>
        <end position="57"/>
    </location>
</feature>
<organism evidence="2">
    <name type="scientific">Toxocara canis</name>
    <name type="common">Canine roundworm</name>
    <dbReference type="NCBI Taxonomy" id="6265"/>
    <lineage>
        <taxon>Eukaryota</taxon>
        <taxon>Metazoa</taxon>
        <taxon>Ecdysozoa</taxon>
        <taxon>Nematoda</taxon>
        <taxon>Chromadorea</taxon>
        <taxon>Rhabditida</taxon>
        <taxon>Spirurina</taxon>
        <taxon>Ascaridomorpha</taxon>
        <taxon>Ascaridoidea</taxon>
        <taxon>Toxocaridae</taxon>
        <taxon>Toxocara</taxon>
    </lineage>
</organism>
<keyword evidence="1" id="KW-0175">Coiled coil</keyword>
<dbReference type="EMBL" id="UYWY01027813">
    <property type="protein sequence ID" value="VDM51271.1"/>
    <property type="molecule type" value="Genomic_DNA"/>
</dbReference>
<protein>
    <submittedName>
        <fullName evidence="2">Uncharacterized protein</fullName>
    </submittedName>
</protein>
<evidence type="ECO:0000313" key="2">
    <source>
        <dbReference type="EMBL" id="VDM51271.1"/>
    </source>
</evidence>
<evidence type="ECO:0000256" key="1">
    <source>
        <dbReference type="SAM" id="Coils"/>
    </source>
</evidence>
<accession>A0A3P7GR65</accession>
<name>A0A3P7GR65_TOXCA</name>
<proteinExistence type="predicted"/>
<reference evidence="2" key="1">
    <citation type="submission" date="2018-11" db="EMBL/GenBank/DDBJ databases">
        <authorList>
            <consortium name="Pathogen Informatics"/>
        </authorList>
    </citation>
    <scope>NUCLEOTIDE SEQUENCE [LARGE SCALE GENOMIC DNA]</scope>
</reference>
<sequence length="99" mass="11290">MNEIRMKIGRLKERLSSLDTSLGDDRGKPVNHLRGEVMELKEAIAKTTNEMIQTRNMVAGLDNKLVFIQERARVRKRGMFTFPPVFTMMRLSVAAAVAR</sequence>